<keyword evidence="1" id="KW-0812">Transmembrane</keyword>
<dbReference type="KEGG" id="saf:SULAZ_0821"/>
<accession>C1DUL3</accession>
<keyword evidence="1" id="KW-1133">Transmembrane helix</keyword>
<dbReference type="AlphaFoldDB" id="C1DUL3"/>
<gene>
    <name evidence="2" type="ordered locus">SULAZ_0821</name>
</gene>
<keyword evidence="3" id="KW-1185">Reference proteome</keyword>
<proteinExistence type="predicted"/>
<evidence type="ECO:0000313" key="3">
    <source>
        <dbReference type="Proteomes" id="UP000001369"/>
    </source>
</evidence>
<protein>
    <submittedName>
        <fullName evidence="2">Uncharacterized protein</fullName>
    </submittedName>
</protein>
<evidence type="ECO:0000256" key="1">
    <source>
        <dbReference type="SAM" id="Phobius"/>
    </source>
</evidence>
<keyword evidence="1" id="KW-0472">Membrane</keyword>
<evidence type="ECO:0000313" key="2">
    <source>
        <dbReference type="EMBL" id="ACN99562.1"/>
    </source>
</evidence>
<feature type="transmembrane region" description="Helical" evidence="1">
    <location>
        <begin position="28"/>
        <end position="48"/>
    </location>
</feature>
<name>C1DUL3_SULAA</name>
<dbReference type="HOGENOM" id="CLU_1776488_0_0_0"/>
<organism evidence="2 3">
    <name type="scientific">Sulfurihydrogenibium azorense (strain DSM 15241 / OCM 825 / Az-Fu1)</name>
    <dbReference type="NCBI Taxonomy" id="204536"/>
    <lineage>
        <taxon>Bacteria</taxon>
        <taxon>Pseudomonadati</taxon>
        <taxon>Aquificota</taxon>
        <taxon>Aquificia</taxon>
        <taxon>Aquificales</taxon>
        <taxon>Hydrogenothermaceae</taxon>
        <taxon>Sulfurihydrogenibium</taxon>
    </lineage>
</organism>
<dbReference type="EMBL" id="CP001229">
    <property type="protein sequence ID" value="ACN99562.1"/>
    <property type="molecule type" value="Genomic_DNA"/>
</dbReference>
<dbReference type="STRING" id="204536.SULAZ_0821"/>
<sequence length="146" mass="17130">MLRKITLTIIFVLSALTLFFLLKGDTKYTITFGFLDLTVIVFSILVWFNDKYYNEQISERIVSFPKKEMIKDILQKQANMLRFDKVEELPDGYKVYKGKQLVIDATFEKDENGNLLQIDGKYIVKLKAPEYVLHNIDNEIWSHIGK</sequence>
<dbReference type="Proteomes" id="UP000001369">
    <property type="component" value="Chromosome"/>
</dbReference>
<dbReference type="OrthoDB" id="14438at2"/>
<dbReference type="RefSeq" id="WP_012674875.1">
    <property type="nucleotide sequence ID" value="NC_012438.1"/>
</dbReference>
<reference evidence="2 3" key="1">
    <citation type="journal article" date="2009" name="J. Bacteriol.">
        <title>Complete and draft genome sequences of six members of the Aquificales.</title>
        <authorList>
            <person name="Reysenbach A.L."/>
            <person name="Hamamura N."/>
            <person name="Podar M."/>
            <person name="Griffiths E."/>
            <person name="Ferreira S."/>
            <person name="Hochstein R."/>
            <person name="Heidelberg J."/>
            <person name="Johnson J."/>
            <person name="Mead D."/>
            <person name="Pohorille A."/>
            <person name="Sarmiento M."/>
            <person name="Schweighofer K."/>
            <person name="Seshadri R."/>
            <person name="Voytek M.A."/>
        </authorList>
    </citation>
    <scope>NUCLEOTIDE SEQUENCE [LARGE SCALE GENOMIC DNA]</scope>
    <source>
        <strain evidence="3">Az-Fu1 / DSM 15241 / OCM 825</strain>
    </source>
</reference>
<feature type="transmembrane region" description="Helical" evidence="1">
    <location>
        <begin position="5"/>
        <end position="22"/>
    </location>
</feature>